<evidence type="ECO:0000313" key="2">
    <source>
        <dbReference type="Proteomes" id="UP000886700"/>
    </source>
</evidence>
<feature type="compositionally biased region" description="Low complexity" evidence="1">
    <location>
        <begin position="203"/>
        <end position="213"/>
    </location>
</feature>
<proteinExistence type="predicted"/>
<feature type="compositionally biased region" description="Basic residues" evidence="1">
    <location>
        <begin position="158"/>
        <end position="167"/>
    </location>
</feature>
<evidence type="ECO:0000256" key="1">
    <source>
        <dbReference type="SAM" id="MobiDB-lite"/>
    </source>
</evidence>
<dbReference type="GeneID" id="121134608"/>
<reference evidence="3" key="1">
    <citation type="submission" date="2025-08" db="UniProtKB">
        <authorList>
            <consortium name="RefSeq"/>
        </authorList>
    </citation>
    <scope>IDENTIFICATION</scope>
    <source>
        <tissue evidence="3">Liver</tissue>
    </source>
</reference>
<feature type="region of interest" description="Disordered" evidence="1">
    <location>
        <begin position="193"/>
        <end position="228"/>
    </location>
</feature>
<dbReference type="RefSeq" id="XP_040589055.1">
    <property type="nucleotide sequence ID" value="XM_040733121.1"/>
</dbReference>
<protein>
    <submittedName>
        <fullName evidence="3">Translation initiation factor IF-2-like</fullName>
    </submittedName>
</protein>
<organism evidence="2 3">
    <name type="scientific">Mesocricetus auratus</name>
    <name type="common">Golden hamster</name>
    <dbReference type="NCBI Taxonomy" id="10036"/>
    <lineage>
        <taxon>Eukaryota</taxon>
        <taxon>Metazoa</taxon>
        <taxon>Chordata</taxon>
        <taxon>Craniata</taxon>
        <taxon>Vertebrata</taxon>
        <taxon>Euteleostomi</taxon>
        <taxon>Mammalia</taxon>
        <taxon>Eutheria</taxon>
        <taxon>Euarchontoglires</taxon>
        <taxon>Glires</taxon>
        <taxon>Rodentia</taxon>
        <taxon>Myomorpha</taxon>
        <taxon>Muroidea</taxon>
        <taxon>Cricetidae</taxon>
        <taxon>Cricetinae</taxon>
        <taxon>Mesocricetus</taxon>
    </lineage>
</organism>
<sequence length="324" mass="33614">MKSTAGRARPGAAREQERAGRSKGRQGGVRGTERSPAGSPLPRRHCPPARPPARAEPRRVRPGASGAPASGPDCPVPALPPPGRARTRALLPSRRRWAPTWLCSTLGLRGAVRARSSSSAPAERSPEARARPAPPRRRVSSVSRAAGPGPAPIGPSRRPSRPARLRAGRPVSGGSAGQSGLLLLLCHRGAAAAPGGGAGNSGRGAEPRPTCGKGPPPPPLGGAAGSRPGPGWWAPVDAVFPASLSQRKTCHSGSLILTPVCHYDASVIFLLVPALWRSKRGSQYLGLPPPGRPVSKLGLSGLPSKQFYLRSHLTGPVSIFFFFF</sequence>
<name>A0ABM2WDT7_MESAU</name>
<feature type="compositionally biased region" description="Low complexity" evidence="1">
    <location>
        <begin position="114"/>
        <end position="123"/>
    </location>
</feature>
<feature type="compositionally biased region" description="Pro residues" evidence="1">
    <location>
        <begin position="74"/>
        <end position="83"/>
    </location>
</feature>
<gene>
    <name evidence="3" type="primary">LOC121134608</name>
</gene>
<evidence type="ECO:0000313" key="3">
    <source>
        <dbReference type="RefSeq" id="XP_040589055.1"/>
    </source>
</evidence>
<keyword evidence="2" id="KW-1185">Reference proteome</keyword>
<dbReference type="Proteomes" id="UP000886700">
    <property type="component" value="Unplaced"/>
</dbReference>
<feature type="region of interest" description="Disordered" evidence="1">
    <location>
        <begin position="1"/>
        <end position="96"/>
    </location>
</feature>
<feature type="region of interest" description="Disordered" evidence="1">
    <location>
        <begin position="114"/>
        <end position="174"/>
    </location>
</feature>
<accession>A0ABM2WDT7</accession>